<protein>
    <submittedName>
        <fullName evidence="1">Uncharacterized protein</fullName>
    </submittedName>
</protein>
<reference evidence="1" key="2">
    <citation type="submission" date="2020-05" db="UniProtKB">
        <authorList>
            <consortium name="EnsemblMetazoa"/>
        </authorList>
    </citation>
    <scope>IDENTIFICATION</scope>
    <source>
        <strain evidence="1">IAEA</strain>
    </source>
</reference>
<organism evidence="1 2">
    <name type="scientific">Glossina brevipalpis</name>
    <dbReference type="NCBI Taxonomy" id="37001"/>
    <lineage>
        <taxon>Eukaryota</taxon>
        <taxon>Metazoa</taxon>
        <taxon>Ecdysozoa</taxon>
        <taxon>Arthropoda</taxon>
        <taxon>Hexapoda</taxon>
        <taxon>Insecta</taxon>
        <taxon>Pterygota</taxon>
        <taxon>Neoptera</taxon>
        <taxon>Endopterygota</taxon>
        <taxon>Diptera</taxon>
        <taxon>Brachycera</taxon>
        <taxon>Muscomorpha</taxon>
        <taxon>Hippoboscoidea</taxon>
        <taxon>Glossinidae</taxon>
        <taxon>Glossina</taxon>
    </lineage>
</organism>
<dbReference type="STRING" id="37001.A0A1A9X4C1"/>
<dbReference type="InterPro" id="IPR027408">
    <property type="entry name" value="PNPase/RNase_PH_dom_sf"/>
</dbReference>
<dbReference type="EnsemblMetazoa" id="GBRI043722-RA">
    <property type="protein sequence ID" value="GBRI043722-PA"/>
    <property type="gene ID" value="GBRI043722"/>
</dbReference>
<evidence type="ECO:0000313" key="2">
    <source>
        <dbReference type="Proteomes" id="UP000091820"/>
    </source>
</evidence>
<sequence>MDDMDMKVAGTRKCFTAIQADLEIPATNVKPKKLDMMSEIIRDPRKFKKDYRPVTERLTIELNQRLQLIGPSGIDETNFTLFASSSQKAMNETKEIIENLLPH</sequence>
<dbReference type="Gene3D" id="3.30.230.70">
    <property type="entry name" value="GHMP Kinase, N-terminal domain"/>
    <property type="match status" value="1"/>
</dbReference>
<dbReference type="AlphaFoldDB" id="A0A1A9X4C1"/>
<reference evidence="2" key="1">
    <citation type="submission" date="2014-03" db="EMBL/GenBank/DDBJ databases">
        <authorList>
            <person name="Aksoy S."/>
            <person name="Warren W."/>
            <person name="Wilson R.K."/>
        </authorList>
    </citation>
    <scope>NUCLEOTIDE SEQUENCE [LARGE SCALE GENOMIC DNA]</scope>
    <source>
        <strain evidence="2">IAEA</strain>
    </source>
</reference>
<proteinExistence type="predicted"/>
<name>A0A1A9X4C1_9MUSC</name>
<dbReference type="VEuPathDB" id="VectorBase:GBRI043722"/>
<accession>A0A1A9X4C1</accession>
<evidence type="ECO:0000313" key="1">
    <source>
        <dbReference type="EnsemblMetazoa" id="GBRI043722-PA"/>
    </source>
</evidence>
<keyword evidence="2" id="KW-1185">Reference proteome</keyword>
<dbReference type="Proteomes" id="UP000091820">
    <property type="component" value="Unassembled WGS sequence"/>
</dbReference>